<dbReference type="HOGENOM" id="CLU_3228325_0_0_11"/>
<evidence type="ECO:0000313" key="1">
    <source>
        <dbReference type="EMBL" id="ERH14821.1"/>
    </source>
</evidence>
<protein>
    <submittedName>
        <fullName evidence="1">Uncharacterized protein</fullName>
    </submittedName>
</protein>
<name>U1PWK2_9ACTO</name>
<gene>
    <name evidence="1" type="ORF">HMPREF1978_01514</name>
</gene>
<evidence type="ECO:0000313" key="2">
    <source>
        <dbReference type="Proteomes" id="UP000016481"/>
    </source>
</evidence>
<dbReference type="EMBL" id="AWSC01000061">
    <property type="protein sequence ID" value="ERH14821.1"/>
    <property type="molecule type" value="Genomic_DNA"/>
</dbReference>
<dbReference type="AlphaFoldDB" id="U1PWK2"/>
<sequence>MFFADDGAAAGCSLVRGGFTHLWIKNFLNAAHPQPPSRHWTKS</sequence>
<dbReference type="Proteomes" id="UP000016481">
    <property type="component" value="Unassembled WGS sequence"/>
</dbReference>
<dbReference type="PATRIC" id="fig|1321817.3.peg.1328"/>
<accession>U1PWK2</accession>
<organism evidence="1 2">
    <name type="scientific">Actinomyces graevenitzii F0530</name>
    <dbReference type="NCBI Taxonomy" id="1321817"/>
    <lineage>
        <taxon>Bacteria</taxon>
        <taxon>Bacillati</taxon>
        <taxon>Actinomycetota</taxon>
        <taxon>Actinomycetes</taxon>
        <taxon>Actinomycetales</taxon>
        <taxon>Actinomycetaceae</taxon>
        <taxon>Actinomyces</taxon>
    </lineage>
</organism>
<reference evidence="1 2" key="1">
    <citation type="submission" date="2013-08" db="EMBL/GenBank/DDBJ databases">
        <authorList>
            <person name="Weinstock G."/>
            <person name="Sodergren E."/>
            <person name="Wylie T."/>
            <person name="Fulton L."/>
            <person name="Fulton R."/>
            <person name="Fronick C."/>
            <person name="O'Laughlin M."/>
            <person name="Godfrey J."/>
            <person name="Miner T."/>
            <person name="Herter B."/>
            <person name="Appelbaum E."/>
            <person name="Cordes M."/>
            <person name="Lek S."/>
            <person name="Wollam A."/>
            <person name="Pepin K.H."/>
            <person name="Palsikar V.B."/>
            <person name="Mitreva M."/>
            <person name="Wilson R.K."/>
        </authorList>
    </citation>
    <scope>NUCLEOTIDE SEQUENCE [LARGE SCALE GENOMIC DNA]</scope>
    <source>
        <strain evidence="1 2">F0530</strain>
    </source>
</reference>
<proteinExistence type="predicted"/>
<comment type="caution">
    <text evidence="1">The sequence shown here is derived from an EMBL/GenBank/DDBJ whole genome shotgun (WGS) entry which is preliminary data.</text>
</comment>